<evidence type="ECO:0000256" key="1">
    <source>
        <dbReference type="ARBA" id="ARBA00004191"/>
    </source>
</evidence>
<comment type="subcellular location">
    <subcellularLocation>
        <location evidence="1">Secreted</location>
        <location evidence="1">Cell wall</location>
    </subcellularLocation>
</comment>
<protein>
    <submittedName>
        <fullName evidence="6">Protein ecm33</fullName>
    </submittedName>
</protein>
<proteinExistence type="predicted"/>
<dbReference type="GO" id="GO:0031505">
    <property type="term" value="P:fungal-type cell wall organization"/>
    <property type="evidence" value="ECO:0007669"/>
    <property type="project" value="TreeGrafter"/>
</dbReference>
<dbReference type="InterPro" id="IPR051648">
    <property type="entry name" value="CWI-Assembly_Regulator"/>
</dbReference>
<keyword evidence="3" id="KW-0964">Secreted</keyword>
<evidence type="ECO:0000256" key="4">
    <source>
        <dbReference type="ARBA" id="ARBA00022729"/>
    </source>
</evidence>
<dbReference type="GO" id="GO:0009277">
    <property type="term" value="C:fungal-type cell wall"/>
    <property type="evidence" value="ECO:0007669"/>
    <property type="project" value="TreeGrafter"/>
</dbReference>
<keyword evidence="7" id="KW-1185">Reference proteome</keyword>
<dbReference type="AlphaFoldDB" id="A0A1U7LNS5"/>
<dbReference type="EMBL" id="LXFE01000878">
    <property type="protein sequence ID" value="OLL24320.1"/>
    <property type="molecule type" value="Genomic_DNA"/>
</dbReference>
<accession>A0A1U7LNS5</accession>
<keyword evidence="2" id="KW-0134">Cell wall</keyword>
<reference evidence="6 7" key="1">
    <citation type="submission" date="2016-04" db="EMBL/GenBank/DDBJ databases">
        <title>Evolutionary innovation and constraint leading to complex multicellularity in the Ascomycota.</title>
        <authorList>
            <person name="Cisse O."/>
            <person name="Nguyen A."/>
            <person name="Hewitt D.A."/>
            <person name="Jedd G."/>
            <person name="Stajich J.E."/>
        </authorList>
    </citation>
    <scope>NUCLEOTIDE SEQUENCE [LARGE SCALE GENOMIC DNA]</scope>
    <source>
        <strain evidence="6 7">DAH-3</strain>
    </source>
</reference>
<dbReference type="Gene3D" id="3.80.20.20">
    <property type="entry name" value="Receptor L-domain"/>
    <property type="match status" value="1"/>
</dbReference>
<evidence type="ECO:0000256" key="2">
    <source>
        <dbReference type="ARBA" id="ARBA00022512"/>
    </source>
</evidence>
<dbReference type="GO" id="GO:0009986">
    <property type="term" value="C:cell surface"/>
    <property type="evidence" value="ECO:0007669"/>
    <property type="project" value="TreeGrafter"/>
</dbReference>
<dbReference type="InterPro" id="IPR036941">
    <property type="entry name" value="Rcpt_L-dom_sf"/>
</dbReference>
<dbReference type="PANTHER" id="PTHR31018">
    <property type="entry name" value="SPORULATION-SPECIFIC PROTEIN-RELATED"/>
    <property type="match status" value="1"/>
</dbReference>
<dbReference type="PANTHER" id="PTHR31018:SF3">
    <property type="entry name" value="RECEPTOR PROTEIN-TYROSINE KINASE"/>
    <property type="match status" value="1"/>
</dbReference>
<keyword evidence="4" id="KW-0732">Signal</keyword>
<dbReference type="OMA" id="GHNYECT"/>
<name>A0A1U7LNS5_NEOID</name>
<dbReference type="Proteomes" id="UP000186594">
    <property type="component" value="Unassembled WGS sequence"/>
</dbReference>
<keyword evidence="5" id="KW-0325">Glycoprotein</keyword>
<dbReference type="STRING" id="1198029.A0A1U7LNS5"/>
<comment type="caution">
    <text evidence="6">The sequence shown here is derived from an EMBL/GenBank/DDBJ whole genome shotgun (WGS) entry which is preliminary data.</text>
</comment>
<organism evidence="6 7">
    <name type="scientific">Neolecta irregularis (strain DAH-3)</name>
    <dbReference type="NCBI Taxonomy" id="1198029"/>
    <lineage>
        <taxon>Eukaryota</taxon>
        <taxon>Fungi</taxon>
        <taxon>Dikarya</taxon>
        <taxon>Ascomycota</taxon>
        <taxon>Taphrinomycotina</taxon>
        <taxon>Neolectales</taxon>
        <taxon>Neolectaceae</taxon>
        <taxon>Neolecta</taxon>
    </lineage>
</organism>
<dbReference type="SUPFAM" id="SSF52058">
    <property type="entry name" value="L domain-like"/>
    <property type="match status" value="1"/>
</dbReference>
<dbReference type="OrthoDB" id="536881at2759"/>
<dbReference type="GO" id="GO:0005886">
    <property type="term" value="C:plasma membrane"/>
    <property type="evidence" value="ECO:0007669"/>
    <property type="project" value="TreeGrafter"/>
</dbReference>
<evidence type="ECO:0000313" key="6">
    <source>
        <dbReference type="EMBL" id="OLL24320.1"/>
    </source>
</evidence>
<evidence type="ECO:0000256" key="3">
    <source>
        <dbReference type="ARBA" id="ARBA00022525"/>
    </source>
</evidence>
<gene>
    <name evidence="6" type="ORF">NEOLI_003538</name>
</gene>
<evidence type="ECO:0000256" key="5">
    <source>
        <dbReference type="ARBA" id="ARBA00023180"/>
    </source>
</evidence>
<evidence type="ECO:0000313" key="7">
    <source>
        <dbReference type="Proteomes" id="UP000186594"/>
    </source>
</evidence>
<sequence length="270" mass="28188">MLRNCPVIPCLRFRSGGGACSNSNGFQIASQADLDALQDCQTVKGDVIVTRDLPSLSVPSGLTAIQGDFLVAQAISMTSLTASSLQSISGKFQLLNLTILTTLNMPSLTSVGTLDWTTVPALRSYVTAITTANSVSIIDTRLEDLSGFSLKSLGGANINNNRYMKLISLGNLSSATGAISVAFNAASASVDLSSLLSAGNVSLNNVGDVFIPLLANVSGSFSLHQCTSQKYAAPKLTLVQESFSIIDNSALTDISMPILKEAGSPLYNNK</sequence>